<dbReference type="InterPro" id="IPR010323">
    <property type="entry name" value="DUF924"/>
</dbReference>
<dbReference type="RefSeq" id="WP_023953319.1">
    <property type="nucleotide sequence ID" value="NZ_AYSV01000137.1"/>
</dbReference>
<protein>
    <submittedName>
        <fullName evidence="1">Membrane protein</fullName>
    </submittedName>
</protein>
<reference evidence="1 2" key="1">
    <citation type="submission" date="2013-11" db="EMBL/GenBank/DDBJ databases">
        <title>Genomic analysis of Pelistega sp. HM-7.</title>
        <authorList>
            <person name="Kumbhare S.V."/>
            <person name="Shetty S.A."/>
            <person name="Sharma O."/>
            <person name="Dhotre D.P."/>
        </authorList>
    </citation>
    <scope>NUCLEOTIDE SEQUENCE [LARGE SCALE GENOMIC DNA]</scope>
    <source>
        <strain evidence="1 2">HM-7</strain>
    </source>
</reference>
<dbReference type="InterPro" id="IPR011990">
    <property type="entry name" value="TPR-like_helical_dom_sf"/>
</dbReference>
<dbReference type="PATRIC" id="fig|1414851.3.peg.2568"/>
<comment type="caution">
    <text evidence="1">The sequence shown here is derived from an EMBL/GenBank/DDBJ whole genome shotgun (WGS) entry which is preliminary data.</text>
</comment>
<keyword evidence="2" id="KW-1185">Reference proteome</keyword>
<evidence type="ECO:0000313" key="1">
    <source>
        <dbReference type="EMBL" id="ETD66669.1"/>
    </source>
</evidence>
<dbReference type="Gene3D" id="1.25.40.10">
    <property type="entry name" value="Tetratricopeptide repeat domain"/>
    <property type="match status" value="1"/>
</dbReference>
<dbReference type="Pfam" id="PF06041">
    <property type="entry name" value="DUF924"/>
    <property type="match status" value="1"/>
</dbReference>
<organism evidence="1 2">
    <name type="scientific">Pelistega indica</name>
    <dbReference type="NCBI Taxonomy" id="1414851"/>
    <lineage>
        <taxon>Bacteria</taxon>
        <taxon>Pseudomonadati</taxon>
        <taxon>Pseudomonadota</taxon>
        <taxon>Betaproteobacteria</taxon>
        <taxon>Burkholderiales</taxon>
        <taxon>Alcaligenaceae</taxon>
        <taxon>Pelistega</taxon>
    </lineage>
</organism>
<proteinExistence type="predicted"/>
<accession>V8FQU5</accession>
<evidence type="ECO:0000313" key="2">
    <source>
        <dbReference type="Proteomes" id="UP000018766"/>
    </source>
</evidence>
<dbReference type="Proteomes" id="UP000018766">
    <property type="component" value="Unassembled WGS sequence"/>
</dbReference>
<dbReference type="EMBL" id="AYSV01000137">
    <property type="protein sequence ID" value="ETD66669.1"/>
    <property type="molecule type" value="Genomic_DNA"/>
</dbReference>
<sequence length="179" mass="21254">MQAQAILDFWFKETGADQWFTLNESFDNDIRARFHETWVAATQDKLLYWRKDIFGRLAEIIVLDQFSRNMFRDSAEAYAHDAKALALSHEALYAPDFFSLSRQEADFLLMPFMHSEDLLTQHQSLILFKNYGTEEAFKFAEMHKDIIEKFGRFPHRNRILGRESTEEELQFLQTPNNQF</sequence>
<dbReference type="OrthoDB" id="7593450at2"/>
<name>V8FQU5_9BURK</name>
<dbReference type="Gene3D" id="1.20.58.320">
    <property type="entry name" value="TPR-like"/>
    <property type="match status" value="1"/>
</dbReference>
<gene>
    <name evidence="1" type="ORF">V757_12340</name>
</gene>
<dbReference type="AlphaFoldDB" id="V8FQU5"/>
<dbReference type="SUPFAM" id="SSF48452">
    <property type="entry name" value="TPR-like"/>
    <property type="match status" value="1"/>
</dbReference>